<sequence length="77" mass="8826">MNIDNATETRESWRPLENAIGPALCKDFMWMGQAGTVQLYKHIDTRRYLLIDSATGAFYDQQRYPLSREAALAYALP</sequence>
<dbReference type="EMBL" id="CP030843">
    <property type="protein sequence ID" value="AXC16241.1"/>
    <property type="molecule type" value="Genomic_DNA"/>
</dbReference>
<proteinExistence type="predicted"/>
<dbReference type="AlphaFoldDB" id="A0A2Z5GAV2"/>
<keyword evidence="1" id="KW-0614">Plasmid</keyword>
<reference evidence="1 2" key="1">
    <citation type="journal article" date="2018" name="Front. Microbiol.">
        <title>Hydrolytic Capabilities as a Key to Environmental Success: Chitinolytic and Cellulolytic Acidobacteria From Acidic Sub-arctic Soils and Boreal Peatlands.</title>
        <authorList>
            <person name="Belova S.E."/>
            <person name="Ravin N.V."/>
            <person name="Pankratov T.A."/>
            <person name="Rakitin A.L."/>
            <person name="Ivanova A.A."/>
            <person name="Beletsky A.V."/>
            <person name="Mardanov A.V."/>
            <person name="Sinninghe Damste J.S."/>
            <person name="Dedysh S.N."/>
        </authorList>
    </citation>
    <scope>NUCLEOTIDE SEQUENCE [LARGE SCALE GENOMIC DNA]</scope>
    <source>
        <strain evidence="1 2">SBC82</strain>
        <plasmid evidence="2">pacpol4</plasmid>
    </source>
</reference>
<dbReference type="OrthoDB" id="123288at2"/>
<protein>
    <submittedName>
        <fullName evidence="1">Uncharacterized protein</fullName>
    </submittedName>
</protein>
<evidence type="ECO:0000313" key="1">
    <source>
        <dbReference type="EMBL" id="AXC16241.1"/>
    </source>
</evidence>
<organism evidence="1 2">
    <name type="scientific">Acidisarcina polymorpha</name>
    <dbReference type="NCBI Taxonomy" id="2211140"/>
    <lineage>
        <taxon>Bacteria</taxon>
        <taxon>Pseudomonadati</taxon>
        <taxon>Acidobacteriota</taxon>
        <taxon>Terriglobia</taxon>
        <taxon>Terriglobales</taxon>
        <taxon>Acidobacteriaceae</taxon>
        <taxon>Acidisarcina</taxon>
    </lineage>
</organism>
<accession>A0A2Z5GAV2</accession>
<keyword evidence="2" id="KW-1185">Reference proteome</keyword>
<dbReference type="RefSeq" id="WP_114211405.1">
    <property type="nucleotide sequence ID" value="NZ_CP030843.1"/>
</dbReference>
<geneLocation type="plasmid" evidence="2">
    <name>pacpol4</name>
</geneLocation>
<dbReference type="Proteomes" id="UP000253606">
    <property type="component" value="Plasmid pACPOL4"/>
</dbReference>
<name>A0A2Z5GAV2_9BACT</name>
<dbReference type="KEGG" id="abas:ACPOL_7041"/>
<gene>
    <name evidence="1" type="ORF">ACPOL_7041</name>
</gene>
<evidence type="ECO:0000313" key="2">
    <source>
        <dbReference type="Proteomes" id="UP000253606"/>
    </source>
</evidence>